<dbReference type="NCBIfam" id="TIGR04057">
    <property type="entry name" value="SusC_RagA_signa"/>
    <property type="match status" value="1"/>
</dbReference>
<feature type="domain" description="TonB-dependent receptor plug" evidence="14">
    <location>
        <begin position="128"/>
        <end position="234"/>
    </location>
</feature>
<protein>
    <recommendedName>
        <fullName evidence="17">TonB-dependent receptor plug</fullName>
    </recommendedName>
</protein>
<keyword evidence="8" id="KW-0675">Receptor</keyword>
<dbReference type="InterPro" id="IPR012910">
    <property type="entry name" value="Plug_dom"/>
</dbReference>
<gene>
    <name evidence="15" type="ORF">A4D02_06325</name>
</gene>
<evidence type="ECO:0000256" key="9">
    <source>
        <dbReference type="ARBA" id="ARBA00023237"/>
    </source>
</evidence>
<dbReference type="PANTHER" id="PTHR30069:SF29">
    <property type="entry name" value="HEMOGLOBIN AND HEMOGLOBIN-HAPTOGLOBIN-BINDING PROTEIN 1-RELATED"/>
    <property type="match status" value="1"/>
</dbReference>
<dbReference type="Gene3D" id="2.170.130.10">
    <property type="entry name" value="TonB-dependent receptor, plug domain"/>
    <property type="match status" value="1"/>
</dbReference>
<feature type="chain" id="PRO_5046640148" description="TonB-dependent receptor plug" evidence="12">
    <location>
        <begin position="35"/>
        <end position="1028"/>
    </location>
</feature>
<dbReference type="InterPro" id="IPR023997">
    <property type="entry name" value="TonB-dep_OMP_SusC/RagA_CS"/>
</dbReference>
<keyword evidence="7 10" id="KW-0472">Membrane</keyword>
<keyword evidence="9 10" id="KW-0998">Cell outer membrane</keyword>
<feature type="domain" description="TonB-dependent receptor-like beta-barrel" evidence="13">
    <location>
        <begin position="373"/>
        <end position="986"/>
    </location>
</feature>
<dbReference type="Gene3D" id="2.40.170.20">
    <property type="entry name" value="TonB-dependent receptor, beta-barrel domain"/>
    <property type="match status" value="1"/>
</dbReference>
<comment type="subcellular location">
    <subcellularLocation>
        <location evidence="1 10">Cell outer membrane</location>
        <topology evidence="1 10">Multi-pass membrane protein</topology>
    </subcellularLocation>
</comment>
<dbReference type="InterPro" id="IPR037066">
    <property type="entry name" value="Plug_dom_sf"/>
</dbReference>
<name>A0ABX3NWS6_9BACT</name>
<keyword evidence="16" id="KW-1185">Reference proteome</keyword>
<dbReference type="InterPro" id="IPR023996">
    <property type="entry name" value="TonB-dep_OMP_SusC/RagA"/>
</dbReference>
<accession>A0ABX3NWS6</accession>
<evidence type="ECO:0000256" key="3">
    <source>
        <dbReference type="ARBA" id="ARBA00022452"/>
    </source>
</evidence>
<dbReference type="InterPro" id="IPR000531">
    <property type="entry name" value="Beta-barrel_TonB"/>
</dbReference>
<dbReference type="PROSITE" id="PS52016">
    <property type="entry name" value="TONB_DEPENDENT_REC_3"/>
    <property type="match status" value="1"/>
</dbReference>
<comment type="caution">
    <text evidence="15">The sequence shown here is derived from an EMBL/GenBank/DDBJ whole genome shotgun (WGS) entry which is preliminary data.</text>
</comment>
<keyword evidence="6 11" id="KW-0798">TonB box</keyword>
<dbReference type="InterPro" id="IPR039426">
    <property type="entry name" value="TonB-dep_rcpt-like"/>
</dbReference>
<keyword evidence="2 10" id="KW-0813">Transport</keyword>
<evidence type="ECO:0000256" key="8">
    <source>
        <dbReference type="ARBA" id="ARBA00023170"/>
    </source>
</evidence>
<proteinExistence type="inferred from homology"/>
<dbReference type="NCBIfam" id="TIGR04056">
    <property type="entry name" value="OMP_RagA_SusC"/>
    <property type="match status" value="1"/>
</dbReference>
<evidence type="ECO:0000256" key="2">
    <source>
        <dbReference type="ARBA" id="ARBA00022448"/>
    </source>
</evidence>
<dbReference type="Gene3D" id="2.60.40.1120">
    <property type="entry name" value="Carboxypeptidase-like, regulatory domain"/>
    <property type="match status" value="1"/>
</dbReference>
<evidence type="ECO:0000259" key="13">
    <source>
        <dbReference type="Pfam" id="PF00593"/>
    </source>
</evidence>
<dbReference type="Proteomes" id="UP000192277">
    <property type="component" value="Unassembled WGS sequence"/>
</dbReference>
<evidence type="ECO:0000256" key="6">
    <source>
        <dbReference type="ARBA" id="ARBA00023077"/>
    </source>
</evidence>
<evidence type="ECO:0000256" key="1">
    <source>
        <dbReference type="ARBA" id="ARBA00004571"/>
    </source>
</evidence>
<keyword evidence="4 10" id="KW-0812">Transmembrane</keyword>
<dbReference type="SUPFAM" id="SSF56935">
    <property type="entry name" value="Porins"/>
    <property type="match status" value="1"/>
</dbReference>
<keyword evidence="5 12" id="KW-0732">Signal</keyword>
<keyword evidence="3 10" id="KW-1134">Transmembrane beta strand</keyword>
<dbReference type="SUPFAM" id="SSF49464">
    <property type="entry name" value="Carboxypeptidase regulatory domain-like"/>
    <property type="match status" value="1"/>
</dbReference>
<evidence type="ECO:0000256" key="7">
    <source>
        <dbReference type="ARBA" id="ARBA00023136"/>
    </source>
</evidence>
<evidence type="ECO:0000313" key="15">
    <source>
        <dbReference type="EMBL" id="OQP48329.1"/>
    </source>
</evidence>
<dbReference type="PROSITE" id="PS51257">
    <property type="entry name" value="PROKAR_LIPOPROTEIN"/>
    <property type="match status" value="1"/>
</dbReference>
<evidence type="ECO:0008006" key="17">
    <source>
        <dbReference type="Google" id="ProtNLM"/>
    </source>
</evidence>
<reference evidence="15 16" key="1">
    <citation type="submission" date="2016-04" db="EMBL/GenBank/DDBJ databases">
        <authorList>
            <person name="Chen L."/>
            <person name="Zhuang W."/>
            <person name="Wang G."/>
        </authorList>
    </citation>
    <scope>NUCLEOTIDE SEQUENCE [LARGE SCALE GENOMIC DNA]</scope>
    <source>
        <strain evidence="16">GR20</strain>
    </source>
</reference>
<organism evidence="15 16">
    <name type="scientific">Niastella koreensis</name>
    <dbReference type="NCBI Taxonomy" id="354356"/>
    <lineage>
        <taxon>Bacteria</taxon>
        <taxon>Pseudomonadati</taxon>
        <taxon>Bacteroidota</taxon>
        <taxon>Chitinophagia</taxon>
        <taxon>Chitinophagales</taxon>
        <taxon>Chitinophagaceae</taxon>
        <taxon>Niastella</taxon>
    </lineage>
</organism>
<evidence type="ECO:0000256" key="10">
    <source>
        <dbReference type="PROSITE-ProRule" id="PRU01360"/>
    </source>
</evidence>
<evidence type="ECO:0000256" key="12">
    <source>
        <dbReference type="SAM" id="SignalP"/>
    </source>
</evidence>
<comment type="similarity">
    <text evidence="10 11">Belongs to the TonB-dependent receptor family.</text>
</comment>
<evidence type="ECO:0000256" key="11">
    <source>
        <dbReference type="RuleBase" id="RU003357"/>
    </source>
</evidence>
<dbReference type="Pfam" id="PF13715">
    <property type="entry name" value="CarbopepD_reg_2"/>
    <property type="match status" value="1"/>
</dbReference>
<evidence type="ECO:0000256" key="4">
    <source>
        <dbReference type="ARBA" id="ARBA00022692"/>
    </source>
</evidence>
<evidence type="ECO:0000256" key="5">
    <source>
        <dbReference type="ARBA" id="ARBA00022729"/>
    </source>
</evidence>
<feature type="signal peptide" evidence="12">
    <location>
        <begin position="1"/>
        <end position="34"/>
    </location>
</feature>
<dbReference type="Pfam" id="PF07715">
    <property type="entry name" value="Plug"/>
    <property type="match status" value="1"/>
</dbReference>
<dbReference type="RefSeq" id="WP_014221525.1">
    <property type="nucleotide sequence ID" value="NZ_LWBO01000012.1"/>
</dbReference>
<dbReference type="Pfam" id="PF00593">
    <property type="entry name" value="TonB_dep_Rec_b-barrel"/>
    <property type="match status" value="1"/>
</dbReference>
<dbReference type="InterPro" id="IPR008969">
    <property type="entry name" value="CarboxyPept-like_regulatory"/>
</dbReference>
<sequence length="1028" mass="113971">MEKNAFPFRRFIALSRRVFILLLTFIGCLSSTFAQNTTVRGTVKDANGKGLGAITVTVKGTSVGTSTNNEGKFSLMVPGPKSVLVFSSVGYTTKEITVGSQTDLTVSLAAGNNSMDEVVVIGYGTQRKKDVTGAISSVSAKQIEERQAVDVLDAMQGQAPGLQIAQESGRPGAGNSVRIRGIGTLQGGADPLYIVDGAQGVNIDGINPNDIESIEILKDAASAAIYGSRSANGVVIITTKKGKEGKPTLDVRYLTSLSQLSHKIPQANAAERRLLDLKRGNSGGLNTDSLNPSFNADNDHQDMLTRTANRQQVDISLGGASQNLNYYGSIGYLKDEGIIINSWAKVLRGRFNIDYKATPKLTYGNRIQFSYQTENRINEGNTLNQAIQRPPNFRIYFADGTLAGQIGGRRNPVAEALLRKNEYQIPDGNFYNYISYQFLPSLKLTVDANVKATYTHNLQFAPKLLSNTGNDNDGSDEQKWQTYWMTQAYLNFNKTLGGDHTLTGVLGVSADRNFTRDMEVGGTTYVTEAVTTQNSPQVYTIPTNSEQRYTSVSGFGRIGYSYKGKYLFNSNFRADASSKFGKDNRWGYFPSISAGWRFSEEPFMQWAYKYLADGKIRASWGVTGNDRIGEYDAIRTYTFGSNWYNGISGVAPNSTFGNPALSWEETKQFNIGVDLSFLRGRLTFTADYYNKITDKLLYQAPLTYETGFEEVNVNVGSIQNKGFEFIINGSPVKNNNFSWNVIYNMSFNNATIKSLYGNVPIVGGNWITREGQRLGDFFGWQALGVYQYDESNAYTENWEQLIPVMDGGVFSGYALNGKAYNGQVNKLKTQGNVLKGGDMIWANNNRDSVIDDADRVPLGNAQPKWIAGLSNQFTYKNFSLSFNVYVSWGGLLYDRGRQQLNTNATSNVTPDPEYINNSWWHPGDLTKWPVAKNNGMGNARELSSLYLEDASFIRLRNVRLSYALPKNFMSKAKMKGATVYLYGNNLLTWTNYYWYDPEVAFSKALEMGQDNGRYPRKREFGAGINLNF</sequence>
<evidence type="ECO:0000313" key="16">
    <source>
        <dbReference type="Proteomes" id="UP000192277"/>
    </source>
</evidence>
<dbReference type="PANTHER" id="PTHR30069">
    <property type="entry name" value="TONB-DEPENDENT OUTER MEMBRANE RECEPTOR"/>
    <property type="match status" value="1"/>
</dbReference>
<dbReference type="InterPro" id="IPR036942">
    <property type="entry name" value="Beta-barrel_TonB_sf"/>
</dbReference>
<evidence type="ECO:0000259" key="14">
    <source>
        <dbReference type="Pfam" id="PF07715"/>
    </source>
</evidence>
<dbReference type="EMBL" id="LWBO01000012">
    <property type="protein sequence ID" value="OQP48329.1"/>
    <property type="molecule type" value="Genomic_DNA"/>
</dbReference>